<organism evidence="1">
    <name type="scientific">hydrothermal vent metagenome</name>
    <dbReference type="NCBI Taxonomy" id="652676"/>
    <lineage>
        <taxon>unclassified sequences</taxon>
        <taxon>metagenomes</taxon>
        <taxon>ecological metagenomes</taxon>
    </lineage>
</organism>
<name>A0A3B0RHJ6_9ZZZZ</name>
<dbReference type="AlphaFoldDB" id="A0A3B0RHJ6"/>
<evidence type="ECO:0000313" key="1">
    <source>
        <dbReference type="EMBL" id="VAV82835.1"/>
    </source>
</evidence>
<accession>A0A3B0RHJ6</accession>
<proteinExistence type="predicted"/>
<protein>
    <submittedName>
        <fullName evidence="1">Uncharacterized protein</fullName>
    </submittedName>
</protein>
<gene>
    <name evidence="1" type="ORF">MNBD_DELTA01-814</name>
</gene>
<dbReference type="EMBL" id="UOEA01000029">
    <property type="protein sequence ID" value="VAV82835.1"/>
    <property type="molecule type" value="Genomic_DNA"/>
</dbReference>
<sequence length="60" mass="6804">MGKEIKIKITPEGKVEIDSTVFDDCKSVADHLAKILGRVEKFSVKEDDELDELIKIDNKE</sequence>
<reference evidence="1" key="1">
    <citation type="submission" date="2018-06" db="EMBL/GenBank/DDBJ databases">
        <authorList>
            <person name="Zhirakovskaya E."/>
        </authorList>
    </citation>
    <scope>NUCLEOTIDE SEQUENCE</scope>
</reference>